<keyword evidence="1" id="KW-0472">Membrane</keyword>
<dbReference type="KEGG" id="xne:XNC1_1175"/>
<dbReference type="HOGENOM" id="CLU_2940870_0_0_6"/>
<dbReference type="EMBL" id="FN667742">
    <property type="protein sequence ID" value="CBJ89246.1"/>
    <property type="molecule type" value="Genomic_DNA"/>
</dbReference>
<protein>
    <submittedName>
        <fullName evidence="2">Uncharacterized protein</fullName>
    </submittedName>
</protein>
<evidence type="ECO:0000313" key="2">
    <source>
        <dbReference type="EMBL" id="CBJ89246.1"/>
    </source>
</evidence>
<organism evidence="2 3">
    <name type="scientific">Xenorhabdus nematophila (strain ATCC 19061 / DSM 3370 / CCUG 14189 / LMG 1036 / NCIMB 9965 / AN6)</name>
    <dbReference type="NCBI Taxonomy" id="406817"/>
    <lineage>
        <taxon>Bacteria</taxon>
        <taxon>Pseudomonadati</taxon>
        <taxon>Pseudomonadota</taxon>
        <taxon>Gammaproteobacteria</taxon>
        <taxon>Enterobacterales</taxon>
        <taxon>Morganellaceae</taxon>
        <taxon>Xenorhabdus</taxon>
    </lineage>
</organism>
<dbReference type="AlphaFoldDB" id="D3V9K8"/>
<feature type="transmembrane region" description="Helical" evidence="1">
    <location>
        <begin position="23"/>
        <end position="48"/>
    </location>
</feature>
<dbReference type="Proteomes" id="UP000008075">
    <property type="component" value="Chromosome"/>
</dbReference>
<name>D3V9K8_XENNA</name>
<keyword evidence="3" id="KW-1185">Reference proteome</keyword>
<keyword evidence="1" id="KW-1133">Transmembrane helix</keyword>
<sequence length="60" mass="6691">MPIFQWNPVFPVNPTLLKAIGDILAVHLIVPDMVKISALLVVYMLPILNAGRQHIKSKDT</sequence>
<proteinExistence type="predicted"/>
<gene>
    <name evidence="2" type="ordered locus">XNC1_1175</name>
</gene>
<reference evidence="2 3" key="1">
    <citation type="journal article" date="2011" name="PLoS ONE">
        <title>The entomopathogenic bacterial endosymbionts xenorhabdus and photorhabdus: convergent lifestyles from divergent genomes.</title>
        <authorList>
            <person name="Chaston J.M."/>
            <person name="Suen G."/>
            <person name="Tucker S.L."/>
            <person name="Andersen A.W."/>
            <person name="Bhasin A."/>
            <person name="Bode E."/>
            <person name="Bode H.B."/>
            <person name="Brachmann A.O."/>
            <person name="Cowles C.E."/>
            <person name="Cowles K.N."/>
            <person name="Darby C."/>
            <person name="de Leon L."/>
            <person name="Drace K."/>
            <person name="Du Z."/>
            <person name="Givaudan A."/>
            <person name="Herbert Tran E.E."/>
            <person name="Jewell K.A."/>
            <person name="Knack J.J."/>
            <person name="Krasomil-Osterfeld K.C."/>
            <person name="Kukor R."/>
            <person name="Lanois A."/>
            <person name="Latreille P."/>
            <person name="Leimgruber N.K."/>
            <person name="Lipke C.M."/>
            <person name="Liu R."/>
            <person name="Lu X."/>
            <person name="Martens E.C."/>
            <person name="Marri P.R."/>
            <person name="Medigue C."/>
            <person name="Menard M.L."/>
            <person name="Miller N.M."/>
            <person name="Morales-Soto N."/>
            <person name="Norton S."/>
            <person name="Ogier J.C."/>
            <person name="Orchard S.S."/>
            <person name="Park D."/>
            <person name="Park Y."/>
            <person name="Qurollo B.A."/>
            <person name="Sugar D.R."/>
            <person name="Richards G.R."/>
            <person name="Rouy Z."/>
            <person name="Slominski B."/>
            <person name="Slominski K."/>
            <person name="Snyder H."/>
            <person name="Tjaden B.C."/>
            <person name="van der Hoeven R."/>
            <person name="Welch R.D."/>
            <person name="Wheeler C."/>
            <person name="Xiang B."/>
            <person name="Barbazuk B."/>
            <person name="Gaudriault S."/>
            <person name="Goodner B."/>
            <person name="Slater S.C."/>
            <person name="Forst S."/>
            <person name="Goldman B.S."/>
            <person name="Goodrich-Blair H."/>
        </authorList>
    </citation>
    <scope>NUCLEOTIDE SEQUENCE [LARGE SCALE GENOMIC DNA]</scope>
    <source>
        <strain evidence="3">ATCC 19061 / DSM 3370 / CCUG 14189 / LMG 1036 / NCIMB 9965 / AN6</strain>
    </source>
</reference>
<accession>D3V9K8</accession>
<evidence type="ECO:0000313" key="3">
    <source>
        <dbReference type="Proteomes" id="UP000008075"/>
    </source>
</evidence>
<evidence type="ECO:0000256" key="1">
    <source>
        <dbReference type="SAM" id="Phobius"/>
    </source>
</evidence>
<keyword evidence="1" id="KW-0812">Transmembrane</keyword>